<organism evidence="2 3">
    <name type="scientific">Protopolystoma xenopodis</name>
    <dbReference type="NCBI Taxonomy" id="117903"/>
    <lineage>
        <taxon>Eukaryota</taxon>
        <taxon>Metazoa</taxon>
        <taxon>Spiralia</taxon>
        <taxon>Lophotrochozoa</taxon>
        <taxon>Platyhelminthes</taxon>
        <taxon>Monogenea</taxon>
        <taxon>Polyopisthocotylea</taxon>
        <taxon>Polystomatidea</taxon>
        <taxon>Polystomatidae</taxon>
        <taxon>Protopolystoma</taxon>
    </lineage>
</organism>
<feature type="transmembrane region" description="Helical" evidence="1">
    <location>
        <begin position="503"/>
        <end position="527"/>
    </location>
</feature>
<proteinExistence type="predicted"/>
<evidence type="ECO:0000256" key="1">
    <source>
        <dbReference type="SAM" id="Phobius"/>
    </source>
</evidence>
<dbReference type="OrthoDB" id="6252782at2759"/>
<feature type="transmembrane region" description="Helical" evidence="1">
    <location>
        <begin position="227"/>
        <end position="250"/>
    </location>
</feature>
<keyword evidence="3" id="KW-1185">Reference proteome</keyword>
<dbReference type="Proteomes" id="UP000784294">
    <property type="component" value="Unassembled WGS sequence"/>
</dbReference>
<dbReference type="EMBL" id="CAAALY010025211">
    <property type="protein sequence ID" value="VEL15617.1"/>
    <property type="molecule type" value="Genomic_DNA"/>
</dbReference>
<keyword evidence="1" id="KW-1133">Transmembrane helix</keyword>
<evidence type="ECO:0000313" key="3">
    <source>
        <dbReference type="Proteomes" id="UP000784294"/>
    </source>
</evidence>
<feature type="transmembrane region" description="Helical" evidence="1">
    <location>
        <begin position="409"/>
        <end position="429"/>
    </location>
</feature>
<feature type="transmembrane region" description="Helical" evidence="1">
    <location>
        <begin position="30"/>
        <end position="51"/>
    </location>
</feature>
<comment type="caution">
    <text evidence="2">The sequence shown here is derived from an EMBL/GenBank/DDBJ whole genome shotgun (WGS) entry which is preliminary data.</text>
</comment>
<accession>A0A448WMM8</accession>
<keyword evidence="1" id="KW-0472">Membrane</keyword>
<gene>
    <name evidence="2" type="ORF">PXEA_LOCUS9057</name>
</gene>
<keyword evidence="1" id="KW-0812">Transmembrane</keyword>
<reference evidence="2" key="1">
    <citation type="submission" date="2018-11" db="EMBL/GenBank/DDBJ databases">
        <authorList>
            <consortium name="Pathogen Informatics"/>
        </authorList>
    </citation>
    <scope>NUCLEOTIDE SEQUENCE</scope>
</reference>
<evidence type="ECO:0000313" key="2">
    <source>
        <dbReference type="EMBL" id="VEL15617.1"/>
    </source>
</evidence>
<feature type="transmembrane region" description="Helical" evidence="1">
    <location>
        <begin position="262"/>
        <end position="288"/>
    </location>
</feature>
<protein>
    <submittedName>
        <fullName evidence="2">Uncharacterized protein</fullName>
    </submittedName>
</protein>
<name>A0A448WMM8_9PLAT</name>
<dbReference type="AlphaFoldDB" id="A0A448WMM8"/>
<sequence length="591" mass="59977">MATSSQLACLWPNSSEPDSLVGRFASSFDFVVAGGLAVLALTANLGLLYLARATRLSGSLHGGHPSSSSPAAAAAAAATANAVGEPATWSVGAPSAPLTRRTGSSLSVCSPATRALLPSPGASRLAPGAGLLHSLGSQLSLSTLSISRLLAGGGGGSELEVGQTRQVSRFSLTRGANASAGAGSAGACACVGASASACSGVAAASVGAGSTASGGGRRRHRRYLRGLLALAISNLTIAVCLLVWCLLHLVPPTASGAWTGRLYLANLGLGLADMAQAVEIGAVLWIALERTLAVHWPMPAGSAGAIIGSVTGATAPVCRPRTVGPSPWRRASSLAYLNLFGATGNQSAAACTGILQLPRRLTDDQRPGWLARLGSVVLCRKGPSQAGRSIRPNGARDFRPRGLSRKSECLLRVALCALPLALLFIALLLNLPNWIRASEHRSTPPALDSTAAKAAGGLQPPAGLGLAAGAADSRAAGAGPLSAAGHARLAPSRPGVVYFTEPMLVALIVGQFLAPLGILCSTSIIIYRKVSSDTPLCPIPPFTHAPRPHPGGPTASPIVTWRHGHKWTFSTPDNRTAHANTHTQMVILTLA</sequence>
<dbReference type="Gene3D" id="1.20.1070.10">
    <property type="entry name" value="Rhodopsin 7-helix transmembrane proteins"/>
    <property type="match status" value="1"/>
</dbReference>